<dbReference type="KEGG" id="rsz:108815169"/>
<dbReference type="CDD" id="cd22911">
    <property type="entry name" value="HFD_H3"/>
    <property type="match status" value="1"/>
</dbReference>
<evidence type="ECO:0000256" key="4">
    <source>
        <dbReference type="ARBA" id="ARBA00022454"/>
    </source>
</evidence>
<dbReference type="GO" id="GO:0046982">
    <property type="term" value="F:protein heterodimerization activity"/>
    <property type="evidence" value="ECO:0007669"/>
    <property type="project" value="InterPro"/>
</dbReference>
<organism evidence="10 11">
    <name type="scientific">Raphanus sativus</name>
    <name type="common">Radish</name>
    <name type="synonym">Raphanus raphanistrum var. sativus</name>
    <dbReference type="NCBI Taxonomy" id="3726"/>
    <lineage>
        <taxon>Eukaryota</taxon>
        <taxon>Viridiplantae</taxon>
        <taxon>Streptophyta</taxon>
        <taxon>Embryophyta</taxon>
        <taxon>Tracheophyta</taxon>
        <taxon>Spermatophyta</taxon>
        <taxon>Magnoliopsida</taxon>
        <taxon>eudicotyledons</taxon>
        <taxon>Gunneridae</taxon>
        <taxon>Pentapetalae</taxon>
        <taxon>rosids</taxon>
        <taxon>malvids</taxon>
        <taxon>Brassicales</taxon>
        <taxon>Brassicaceae</taxon>
        <taxon>Brassiceae</taxon>
        <taxon>Raphanus</taxon>
    </lineage>
</organism>
<evidence type="ECO:0000259" key="9">
    <source>
        <dbReference type="Pfam" id="PF00125"/>
    </source>
</evidence>
<dbReference type="RefSeq" id="XP_018443321.2">
    <property type="nucleotide sequence ID" value="XM_018587819.2"/>
</dbReference>
<proteinExistence type="inferred from homology"/>
<dbReference type="PANTHER" id="PTHR11426">
    <property type="entry name" value="HISTONE H3"/>
    <property type="match status" value="1"/>
</dbReference>
<dbReference type="SUPFAM" id="SSF47113">
    <property type="entry name" value="Histone-fold"/>
    <property type="match status" value="1"/>
</dbReference>
<sequence>MVRSKTKARMMSNAANPPRITCRMSVAPSKCTPKKPYRYRPGTVALREIRWYQKNTFPLIPKLPFERLVRETGQILKAGLRFQSSAIDALQEAAEVFLVELFQDANLFAIHAKRVTVMREDFLLAKRIRGDKP</sequence>
<accession>A0A6J0K765</accession>
<dbReference type="GO" id="GO:0005634">
    <property type="term" value="C:nucleus"/>
    <property type="evidence" value="ECO:0007669"/>
    <property type="project" value="UniProtKB-SubCell"/>
</dbReference>
<evidence type="ECO:0000313" key="10">
    <source>
        <dbReference type="Proteomes" id="UP000504610"/>
    </source>
</evidence>
<dbReference type="OrthoDB" id="1854097at2759"/>
<evidence type="ECO:0000256" key="2">
    <source>
        <dbReference type="ARBA" id="ARBA00004286"/>
    </source>
</evidence>
<dbReference type="FunFam" id="1.10.20.10:FF:000085">
    <property type="entry name" value="Histone H3.2"/>
    <property type="match status" value="1"/>
</dbReference>
<dbReference type="InterPro" id="IPR007125">
    <property type="entry name" value="H2A/H2B/H3"/>
</dbReference>
<dbReference type="SMART" id="SM00428">
    <property type="entry name" value="H3"/>
    <property type="match status" value="1"/>
</dbReference>
<keyword evidence="7" id="KW-0539">Nucleus</keyword>
<dbReference type="Gene3D" id="1.10.20.10">
    <property type="entry name" value="Histone, subunit A"/>
    <property type="match status" value="1"/>
</dbReference>
<dbReference type="Pfam" id="PF00125">
    <property type="entry name" value="Histone"/>
    <property type="match status" value="1"/>
</dbReference>
<evidence type="ECO:0000256" key="3">
    <source>
        <dbReference type="ARBA" id="ARBA00010343"/>
    </source>
</evidence>
<evidence type="ECO:0000256" key="6">
    <source>
        <dbReference type="ARBA" id="ARBA00023125"/>
    </source>
</evidence>
<dbReference type="Proteomes" id="UP000504610">
    <property type="component" value="Chromosome 7"/>
</dbReference>
<reference evidence="10" key="1">
    <citation type="journal article" date="2019" name="Database">
        <title>The radish genome database (RadishGD): an integrated information resource for radish genomics.</title>
        <authorList>
            <person name="Yu H.J."/>
            <person name="Baek S."/>
            <person name="Lee Y.J."/>
            <person name="Cho A."/>
            <person name="Mun J.H."/>
        </authorList>
    </citation>
    <scope>NUCLEOTIDE SEQUENCE [LARGE SCALE GENOMIC DNA]</scope>
    <source>
        <strain evidence="10">cv. WK10039</strain>
    </source>
</reference>
<dbReference type="InterPro" id="IPR009072">
    <property type="entry name" value="Histone-fold"/>
</dbReference>
<evidence type="ECO:0000256" key="5">
    <source>
        <dbReference type="ARBA" id="ARBA00022990"/>
    </source>
</evidence>
<dbReference type="AlphaFoldDB" id="A0A6J0K765"/>
<keyword evidence="6" id="KW-0238">DNA-binding</keyword>
<dbReference type="GO" id="GO:0003677">
    <property type="term" value="F:DNA binding"/>
    <property type="evidence" value="ECO:0007669"/>
    <property type="project" value="UniProtKB-KW"/>
</dbReference>
<feature type="domain" description="Core Histone H2A/H2B/H3" evidence="9">
    <location>
        <begin position="41"/>
        <end position="128"/>
    </location>
</feature>
<dbReference type="GO" id="GO:0000786">
    <property type="term" value="C:nucleosome"/>
    <property type="evidence" value="ECO:0007669"/>
    <property type="project" value="UniProtKB-KW"/>
</dbReference>
<evidence type="ECO:0000256" key="1">
    <source>
        <dbReference type="ARBA" id="ARBA00004123"/>
    </source>
</evidence>
<evidence type="ECO:0000256" key="8">
    <source>
        <dbReference type="ARBA" id="ARBA00023269"/>
    </source>
</evidence>
<protein>
    <submittedName>
        <fullName evidence="11">Uncharacterized protein LOC108815169</fullName>
    </submittedName>
</protein>
<dbReference type="GO" id="GO:0030527">
    <property type="term" value="F:structural constituent of chromatin"/>
    <property type="evidence" value="ECO:0007669"/>
    <property type="project" value="InterPro"/>
</dbReference>
<keyword evidence="10" id="KW-1185">Reference proteome</keyword>
<name>A0A6J0K765_RAPSA</name>
<gene>
    <name evidence="11" type="primary">LOC108815169</name>
</gene>
<keyword evidence="5" id="KW-0007">Acetylation</keyword>
<reference evidence="11" key="2">
    <citation type="submission" date="2025-08" db="UniProtKB">
        <authorList>
            <consortium name="RefSeq"/>
        </authorList>
    </citation>
    <scope>IDENTIFICATION</scope>
    <source>
        <tissue evidence="11">Leaf</tissue>
    </source>
</reference>
<keyword evidence="8" id="KW-0544">Nucleosome core</keyword>
<dbReference type="InterPro" id="IPR000164">
    <property type="entry name" value="Histone_H3/CENP-A"/>
</dbReference>
<dbReference type="GeneID" id="108815169"/>
<keyword evidence="4" id="KW-0158">Chromosome</keyword>
<comment type="similarity">
    <text evidence="3">Belongs to the histone H3 family.</text>
</comment>
<evidence type="ECO:0000256" key="7">
    <source>
        <dbReference type="ARBA" id="ARBA00023242"/>
    </source>
</evidence>
<evidence type="ECO:0000313" key="11">
    <source>
        <dbReference type="RefSeq" id="XP_018443321.2"/>
    </source>
</evidence>
<comment type="subcellular location">
    <subcellularLocation>
        <location evidence="2">Chromosome</location>
    </subcellularLocation>
    <subcellularLocation>
        <location evidence="1">Nucleus</location>
    </subcellularLocation>
</comment>
<dbReference type="PRINTS" id="PR00622">
    <property type="entry name" value="HISTONEH3"/>
</dbReference>